<dbReference type="EMBL" id="CZAJ01000016">
    <property type="protein sequence ID" value="CUP08826.1"/>
    <property type="molecule type" value="Genomic_DNA"/>
</dbReference>
<reference evidence="2 6" key="2">
    <citation type="journal article" date="2019" name="Nat. Med.">
        <title>A library of human gut bacterial isolates paired with longitudinal multiomics data enables mechanistic microbiome research.</title>
        <authorList>
            <person name="Poyet M."/>
            <person name="Groussin M."/>
            <person name="Gibbons S.M."/>
            <person name="Avila-Pacheco J."/>
            <person name="Jiang X."/>
            <person name="Kearney S.M."/>
            <person name="Perrotta A.R."/>
            <person name="Berdy B."/>
            <person name="Zhao S."/>
            <person name="Lieberman T.D."/>
            <person name="Swanson P.K."/>
            <person name="Smith M."/>
            <person name="Roesemann S."/>
            <person name="Alexander J.E."/>
            <person name="Rich S.A."/>
            <person name="Livny J."/>
            <person name="Vlamakis H."/>
            <person name="Clish C."/>
            <person name="Bullock K."/>
            <person name="Deik A."/>
            <person name="Scott J."/>
            <person name="Pierce K.A."/>
            <person name="Xavier R.J."/>
            <person name="Alm E.J."/>
        </authorList>
    </citation>
    <scope>NUCLEOTIDE SEQUENCE [LARGE SCALE GENOMIC DNA]</scope>
    <source>
        <strain evidence="2 6">BIOML-A5</strain>
    </source>
</reference>
<reference evidence="3 5" key="3">
    <citation type="submission" date="2019-08" db="EMBL/GenBank/DDBJ databases">
        <authorList>
            <person name="Duncan S."/>
            <person name="Walker A."/>
        </authorList>
    </citation>
    <scope>NUCLEOTIDE SEQUENCE [LARGE SCALE GENOMIC DNA]</scope>
    <source>
        <strain evidence="3 5">T3WBe13</strain>
    </source>
</reference>
<dbReference type="Proteomes" id="UP000324327">
    <property type="component" value="Unassembled WGS sequence"/>
</dbReference>
<name>A0A174KEF3_9FIRM</name>
<proteinExistence type="predicted"/>
<dbReference type="EMBL" id="VSTF01000012">
    <property type="protein sequence ID" value="TYL58331.1"/>
    <property type="molecule type" value="Genomic_DNA"/>
</dbReference>
<dbReference type="RefSeq" id="WP_148872943.1">
    <property type="nucleotide sequence ID" value="NZ_AP031452.1"/>
</dbReference>
<dbReference type="Proteomes" id="UP000095602">
    <property type="component" value="Unassembled WGS sequence"/>
</dbReference>
<evidence type="ECO:0000313" key="4">
    <source>
        <dbReference type="Proteomes" id="UP000095602"/>
    </source>
</evidence>
<reference evidence="1 4" key="1">
    <citation type="submission" date="2015-09" db="EMBL/GenBank/DDBJ databases">
        <authorList>
            <consortium name="Pathogen Informatics"/>
        </authorList>
    </citation>
    <scope>NUCLEOTIDE SEQUENCE [LARGE SCALE GENOMIC DNA]</scope>
    <source>
        <strain evidence="1 4">2789STDY5834884</strain>
    </source>
</reference>
<dbReference type="InterPro" id="IPR029052">
    <property type="entry name" value="Metallo-depent_PP-like"/>
</dbReference>
<dbReference type="AlphaFoldDB" id="A0A174KEF3"/>
<protein>
    <submittedName>
        <fullName evidence="2">Serine/threonine protein phosphatase</fullName>
    </submittedName>
</protein>
<sequence>MRIEYKLQEWNGGKVWVEEAYPNILFAKDGEIYDIAGMKTIVIGGAYSVDKFYRLSKGYNWFEDEQPSDEIKAYVEKQLSNNDWNVDVVLSHTVPYDYRPVDLFLSMIDQSTVDESTELWLGEIEKKLDYKWWYAGHYHTSRVRDKVQIMFEDIEEFLHRKLDYQ</sequence>
<dbReference type="Proteomes" id="UP000465607">
    <property type="component" value="Unassembled WGS sequence"/>
</dbReference>
<evidence type="ECO:0000313" key="1">
    <source>
        <dbReference type="EMBL" id="CUP08826.1"/>
    </source>
</evidence>
<evidence type="ECO:0000313" key="5">
    <source>
        <dbReference type="Proteomes" id="UP000324327"/>
    </source>
</evidence>
<evidence type="ECO:0000313" key="6">
    <source>
        <dbReference type="Proteomes" id="UP000465607"/>
    </source>
</evidence>
<reference evidence="3 5" key="4">
    <citation type="submission" date="2019-09" db="EMBL/GenBank/DDBJ databases">
        <title>Strain-level analysis of Eubacterium rectale using genomes from metagenomes.</title>
        <authorList>
            <person name="Karcher N."/>
            <person name="Segata N."/>
        </authorList>
    </citation>
    <scope>NUCLEOTIDE SEQUENCE [LARGE SCALE GENOMIC DNA]</scope>
    <source>
        <strain evidence="3 5">T3WBe13</strain>
    </source>
</reference>
<accession>A0A174KEF3</accession>
<organism evidence="1 4">
    <name type="scientific">Agathobacter rectalis</name>
    <dbReference type="NCBI Taxonomy" id="39491"/>
    <lineage>
        <taxon>Bacteria</taxon>
        <taxon>Bacillati</taxon>
        <taxon>Bacillota</taxon>
        <taxon>Clostridia</taxon>
        <taxon>Lachnospirales</taxon>
        <taxon>Lachnospiraceae</taxon>
        <taxon>Agathobacter</taxon>
    </lineage>
</organism>
<dbReference type="SUPFAM" id="SSF56300">
    <property type="entry name" value="Metallo-dependent phosphatases"/>
    <property type="match status" value="1"/>
</dbReference>
<evidence type="ECO:0000313" key="3">
    <source>
        <dbReference type="EMBL" id="TYL58331.1"/>
    </source>
</evidence>
<dbReference type="EMBL" id="WKQV01000006">
    <property type="protein sequence ID" value="MSD26921.1"/>
    <property type="molecule type" value="Genomic_DNA"/>
</dbReference>
<gene>
    <name evidence="1" type="ORF">ERS852497_01838</name>
    <name evidence="3" type="ORF">FYL31_10745</name>
    <name evidence="2" type="ORF">GKE44_07070</name>
</gene>
<evidence type="ECO:0000313" key="2">
    <source>
        <dbReference type="EMBL" id="MSD26921.1"/>
    </source>
</evidence>